<dbReference type="AlphaFoldDB" id="G0W7F9"/>
<dbReference type="InterPro" id="IPR000164">
    <property type="entry name" value="Histone_H3/CENP-A"/>
</dbReference>
<comment type="subcellular location">
    <subcellularLocation>
        <location evidence="2">Chromosome</location>
    </subcellularLocation>
    <subcellularLocation>
        <location evidence="1">Nucleus</location>
    </subcellularLocation>
</comment>
<dbReference type="SUPFAM" id="SSF47113">
    <property type="entry name" value="Histone-fold"/>
    <property type="match status" value="1"/>
</dbReference>
<evidence type="ECO:0000313" key="11">
    <source>
        <dbReference type="Proteomes" id="UP000000689"/>
    </source>
</evidence>
<dbReference type="GO" id="GO:0061644">
    <property type="term" value="P:protein localization to CENP-A containing chromatin"/>
    <property type="evidence" value="ECO:0007669"/>
    <property type="project" value="EnsemblFungi"/>
</dbReference>
<dbReference type="RefSeq" id="XP_003668963.1">
    <property type="nucleotide sequence ID" value="XM_003668915.1"/>
</dbReference>
<keyword evidence="6" id="KW-0539">Nucleus</keyword>
<feature type="region of interest" description="Disordered" evidence="8">
    <location>
        <begin position="159"/>
        <end position="208"/>
    </location>
</feature>
<reference evidence="10 11" key="1">
    <citation type="journal article" date="2011" name="Proc. Natl. Acad. Sci. U.S.A.">
        <title>Evolutionary erosion of yeast sex chromosomes by mating-type switching accidents.</title>
        <authorList>
            <person name="Gordon J.L."/>
            <person name="Armisen D."/>
            <person name="Proux-Wera E."/>
            <person name="Oheigeartaigh S.S."/>
            <person name="Byrne K.P."/>
            <person name="Wolfe K.H."/>
        </authorList>
    </citation>
    <scope>NUCLEOTIDE SEQUENCE [LARGE SCALE GENOMIC DNA]</scope>
    <source>
        <strain evidence="11">ATCC 10597 / BCRC 20456 / CBS 421 / NBRC 0211 / NRRL Y-12639</strain>
    </source>
</reference>
<evidence type="ECO:0000259" key="9">
    <source>
        <dbReference type="Pfam" id="PF00125"/>
    </source>
</evidence>
<dbReference type="EMBL" id="HE580269">
    <property type="protein sequence ID" value="CCD23720.1"/>
    <property type="molecule type" value="Genomic_DNA"/>
</dbReference>
<dbReference type="GO" id="GO:0030527">
    <property type="term" value="F:structural constituent of chromatin"/>
    <property type="evidence" value="ECO:0007669"/>
    <property type="project" value="InterPro"/>
</dbReference>
<protein>
    <recommendedName>
        <fullName evidence="9">Core Histone H2A/H2B/H3 domain-containing protein</fullName>
    </recommendedName>
</protein>
<organism evidence="10 11">
    <name type="scientific">Naumovozyma dairenensis (strain ATCC 10597 / BCRC 20456 / CBS 421 / NBRC 0211 / NRRL Y-12639)</name>
    <name type="common">Saccharomyces dairenensis</name>
    <dbReference type="NCBI Taxonomy" id="1071378"/>
    <lineage>
        <taxon>Eukaryota</taxon>
        <taxon>Fungi</taxon>
        <taxon>Dikarya</taxon>
        <taxon>Ascomycota</taxon>
        <taxon>Saccharomycotina</taxon>
        <taxon>Saccharomycetes</taxon>
        <taxon>Saccharomycetales</taxon>
        <taxon>Saccharomycetaceae</taxon>
        <taxon>Naumovozyma</taxon>
    </lineage>
</organism>
<dbReference type="SMART" id="SM00428">
    <property type="entry name" value="H3"/>
    <property type="match status" value="1"/>
</dbReference>
<evidence type="ECO:0000256" key="8">
    <source>
        <dbReference type="SAM" id="MobiDB-lite"/>
    </source>
</evidence>
<dbReference type="PANTHER" id="PTHR45810:SF17">
    <property type="entry name" value="HISTONE H3-LIKE CENTROMERIC PROTEIN A"/>
    <property type="match status" value="1"/>
</dbReference>
<evidence type="ECO:0000256" key="5">
    <source>
        <dbReference type="ARBA" id="ARBA00023125"/>
    </source>
</evidence>
<dbReference type="Proteomes" id="UP000000689">
    <property type="component" value="Chromosome 3"/>
</dbReference>
<evidence type="ECO:0000256" key="3">
    <source>
        <dbReference type="ARBA" id="ARBA00010343"/>
    </source>
</evidence>
<dbReference type="CDD" id="cd22911">
    <property type="entry name" value="HFD_H3"/>
    <property type="match status" value="1"/>
</dbReference>
<evidence type="ECO:0000256" key="6">
    <source>
        <dbReference type="ARBA" id="ARBA00023242"/>
    </source>
</evidence>
<evidence type="ECO:0000256" key="7">
    <source>
        <dbReference type="ARBA" id="ARBA00023269"/>
    </source>
</evidence>
<dbReference type="eggNOG" id="KOG1745">
    <property type="taxonomic scope" value="Eukaryota"/>
</dbReference>
<keyword evidence="5" id="KW-0238">DNA-binding</keyword>
<dbReference type="GO" id="GO:0043505">
    <property type="term" value="C:CENP-A containing nucleosome"/>
    <property type="evidence" value="ECO:0007669"/>
    <property type="project" value="EnsemblFungi"/>
</dbReference>
<dbReference type="OMA" id="WQSMAIV"/>
<dbReference type="PANTHER" id="PTHR45810">
    <property type="entry name" value="HISTONE H3.2"/>
    <property type="match status" value="1"/>
</dbReference>
<keyword evidence="4" id="KW-0158">Chromosome</keyword>
<feature type="region of interest" description="Disordered" evidence="8">
    <location>
        <begin position="1"/>
        <end position="21"/>
    </location>
</feature>
<feature type="compositionally biased region" description="Basic and acidic residues" evidence="8">
    <location>
        <begin position="160"/>
        <end position="170"/>
    </location>
</feature>
<evidence type="ECO:0000256" key="4">
    <source>
        <dbReference type="ARBA" id="ARBA00022454"/>
    </source>
</evidence>
<feature type="compositionally biased region" description="Basic residues" evidence="8">
    <location>
        <begin position="171"/>
        <end position="184"/>
    </location>
</feature>
<dbReference type="GeneID" id="11496512"/>
<dbReference type="FunFam" id="1.10.20.10:FF:000085">
    <property type="entry name" value="Histone H3.2"/>
    <property type="match status" value="1"/>
</dbReference>
<dbReference type="GO" id="GO:0030543">
    <property type="term" value="P:2-micrometer plasmid partitioning"/>
    <property type="evidence" value="ECO:0007669"/>
    <property type="project" value="EnsemblFungi"/>
</dbReference>
<dbReference type="GO" id="GO:0005777">
    <property type="term" value="C:peroxisome"/>
    <property type="evidence" value="ECO:0007669"/>
    <property type="project" value="EnsemblFungi"/>
</dbReference>
<evidence type="ECO:0000313" key="10">
    <source>
        <dbReference type="EMBL" id="CCD23720.1"/>
    </source>
</evidence>
<dbReference type="GO" id="GO:0051382">
    <property type="term" value="P:kinetochore assembly"/>
    <property type="evidence" value="ECO:0007669"/>
    <property type="project" value="EnsemblFungi"/>
</dbReference>
<feature type="domain" description="Core Histone H2A/H2B/H3" evidence="9">
    <location>
        <begin position="215"/>
        <end position="304"/>
    </location>
</feature>
<dbReference type="InterPro" id="IPR007125">
    <property type="entry name" value="H2A/H2B/H3"/>
</dbReference>
<feature type="compositionally biased region" description="Basic and acidic residues" evidence="8">
    <location>
        <begin position="185"/>
        <end position="208"/>
    </location>
</feature>
<dbReference type="GO" id="GO:0000776">
    <property type="term" value="C:kinetochore"/>
    <property type="evidence" value="ECO:0007669"/>
    <property type="project" value="EnsemblFungi"/>
</dbReference>
<dbReference type="InterPro" id="IPR009072">
    <property type="entry name" value="Histone-fold"/>
</dbReference>
<dbReference type="GO" id="GO:0046982">
    <property type="term" value="F:protein heterodimerization activity"/>
    <property type="evidence" value="ECO:0007669"/>
    <property type="project" value="InterPro"/>
</dbReference>
<dbReference type="HOGENOM" id="CLU_078295_3_0_1"/>
<dbReference type="KEGG" id="ndi:NDAI_0C00590"/>
<comment type="similarity">
    <text evidence="3">Belongs to the histone H3 family.</text>
</comment>
<dbReference type="GO" id="GO:0005729">
    <property type="term" value="C:2-micrometer circle DNA"/>
    <property type="evidence" value="ECO:0007669"/>
    <property type="project" value="EnsemblFungi"/>
</dbReference>
<dbReference type="OrthoDB" id="842664at2759"/>
<dbReference type="Pfam" id="PF00125">
    <property type="entry name" value="Histone"/>
    <property type="match status" value="1"/>
</dbReference>
<gene>
    <name evidence="10" type="primary">NDAI0C00590</name>
    <name evidence="10" type="ordered locus">NDAI_0C00590</name>
</gene>
<dbReference type="GO" id="GO:0005634">
    <property type="term" value="C:nucleus"/>
    <property type="evidence" value="ECO:0007669"/>
    <property type="project" value="UniProtKB-SubCell"/>
</dbReference>
<accession>G0W7F9</accession>
<dbReference type="GO" id="GO:0019237">
    <property type="term" value="F:centromeric DNA binding"/>
    <property type="evidence" value="ECO:0007669"/>
    <property type="project" value="EnsemblFungi"/>
</dbReference>
<evidence type="ECO:0000256" key="2">
    <source>
        <dbReference type="ARBA" id="ARBA00004286"/>
    </source>
</evidence>
<keyword evidence="7" id="KW-0544">Nucleosome core</keyword>
<proteinExistence type="inferred from homology"/>
<evidence type="ECO:0000256" key="1">
    <source>
        <dbReference type="ARBA" id="ARBA00004123"/>
    </source>
</evidence>
<dbReference type="Gene3D" id="1.10.20.10">
    <property type="entry name" value="Histone, subunit A"/>
    <property type="match status" value="1"/>
</dbReference>
<dbReference type="STRING" id="1071378.G0W7F9"/>
<sequence length="309" mass="36167">MQSRKWIPSDRGNESTSHLFSSVNNSANNNYERARSIHNVNGLLPSIIAHRINEEDEDEEEDADFDDLDADLRLEQDDIDQKALLLLQRTRERKNLLNGQLPPEEDRGRYYQNTMNDDIGSVISGISEFNNAEEEYFGDQAGNIDDYNFQHYDGEEDISSLEHPEPEHKQIRSRKLNSRVSKPLRSHDRQHQRRLEEKAEQIREDKERRAKYTPSTLALYEIRKYQRSTELLISKIPFTKLVKEVTDQFTVEEQQLHWQSMAIVALQEASEAYLVGLLEHANLLALHAKRITLMRKDIQLARRIRGQFI</sequence>
<name>G0W7F9_NAUDC</name>
<keyword evidence="11" id="KW-1185">Reference proteome</keyword>
<dbReference type="GO" id="GO:0000070">
    <property type="term" value="P:mitotic sister chromatid segregation"/>
    <property type="evidence" value="ECO:0007669"/>
    <property type="project" value="EnsemblFungi"/>
</dbReference>